<evidence type="ECO:0000256" key="3">
    <source>
        <dbReference type="PROSITE-ProRule" id="PRU10007"/>
    </source>
</evidence>
<dbReference type="PROSITE" id="PS00687">
    <property type="entry name" value="ALDEHYDE_DEHYDR_GLU"/>
    <property type="match status" value="1"/>
</dbReference>
<name>A0A1F6AX19_9BACT</name>
<dbReference type="InterPro" id="IPR016161">
    <property type="entry name" value="Ald_DH/histidinol_DH"/>
</dbReference>
<comment type="caution">
    <text evidence="6">The sequence shown here is derived from an EMBL/GenBank/DDBJ whole genome shotgun (WGS) entry which is preliminary data.</text>
</comment>
<keyword evidence="2 4" id="KW-0560">Oxidoreductase</keyword>
<proteinExistence type="inferred from homology"/>
<evidence type="ECO:0000256" key="2">
    <source>
        <dbReference type="ARBA" id="ARBA00023002"/>
    </source>
</evidence>
<dbReference type="InterPro" id="IPR051020">
    <property type="entry name" value="ALDH-related_metabolic_enz"/>
</dbReference>
<dbReference type="EMBL" id="MFJZ01000068">
    <property type="protein sequence ID" value="OGG28867.1"/>
    <property type="molecule type" value="Genomic_DNA"/>
</dbReference>
<evidence type="ECO:0000256" key="4">
    <source>
        <dbReference type="RuleBase" id="RU003345"/>
    </source>
</evidence>
<dbReference type="PANTHER" id="PTHR42991:SF1">
    <property type="entry name" value="ALDEHYDE DEHYDROGENASE"/>
    <property type="match status" value="1"/>
</dbReference>
<feature type="domain" description="Aldehyde dehydrogenase" evidence="5">
    <location>
        <begin position="26"/>
        <end position="345"/>
    </location>
</feature>
<evidence type="ECO:0000256" key="1">
    <source>
        <dbReference type="ARBA" id="ARBA00009986"/>
    </source>
</evidence>
<comment type="similarity">
    <text evidence="1 4">Belongs to the aldehyde dehydrogenase family.</text>
</comment>
<feature type="active site" evidence="3">
    <location>
        <position position="265"/>
    </location>
</feature>
<dbReference type="Pfam" id="PF00171">
    <property type="entry name" value="Aldedh"/>
    <property type="match status" value="1"/>
</dbReference>
<dbReference type="AlphaFoldDB" id="A0A1F6AX19"/>
<dbReference type="InterPro" id="IPR016162">
    <property type="entry name" value="Ald_DH_N"/>
</dbReference>
<dbReference type="Gene3D" id="3.40.605.10">
    <property type="entry name" value="Aldehyde Dehydrogenase, Chain A, domain 1"/>
    <property type="match status" value="1"/>
</dbReference>
<evidence type="ECO:0000313" key="7">
    <source>
        <dbReference type="Proteomes" id="UP000176409"/>
    </source>
</evidence>
<dbReference type="PROSITE" id="PS00070">
    <property type="entry name" value="ALDEHYDE_DEHYDR_CYS"/>
    <property type="match status" value="1"/>
</dbReference>
<dbReference type="InterPro" id="IPR016160">
    <property type="entry name" value="Ald_DH_CS_CYS"/>
</dbReference>
<dbReference type="InterPro" id="IPR015590">
    <property type="entry name" value="Aldehyde_DH_dom"/>
</dbReference>
<evidence type="ECO:0000259" key="5">
    <source>
        <dbReference type="Pfam" id="PF00171"/>
    </source>
</evidence>
<dbReference type="Proteomes" id="UP000176409">
    <property type="component" value="Unassembled WGS sequence"/>
</dbReference>
<dbReference type="GO" id="GO:0008911">
    <property type="term" value="F:lactaldehyde dehydrogenase (NAD+) activity"/>
    <property type="evidence" value="ECO:0007669"/>
    <property type="project" value="TreeGrafter"/>
</dbReference>
<organism evidence="6 7">
    <name type="scientific">Candidatus Gottesmanbacteria bacterium RIFCSPLOWO2_01_FULL_49_10</name>
    <dbReference type="NCBI Taxonomy" id="1798396"/>
    <lineage>
        <taxon>Bacteria</taxon>
        <taxon>Candidatus Gottesmaniibacteriota</taxon>
    </lineage>
</organism>
<protein>
    <recommendedName>
        <fullName evidence="5">Aldehyde dehydrogenase domain-containing protein</fullName>
    </recommendedName>
</protein>
<reference evidence="6 7" key="1">
    <citation type="journal article" date="2016" name="Nat. Commun.">
        <title>Thousands of microbial genomes shed light on interconnected biogeochemical processes in an aquifer system.</title>
        <authorList>
            <person name="Anantharaman K."/>
            <person name="Brown C.T."/>
            <person name="Hug L.A."/>
            <person name="Sharon I."/>
            <person name="Castelle C.J."/>
            <person name="Probst A.J."/>
            <person name="Thomas B.C."/>
            <person name="Singh A."/>
            <person name="Wilkins M.J."/>
            <person name="Karaoz U."/>
            <person name="Brodie E.L."/>
            <person name="Williams K.H."/>
            <person name="Hubbard S.S."/>
            <person name="Banfield J.F."/>
        </authorList>
    </citation>
    <scope>NUCLEOTIDE SEQUENCE [LARGE SCALE GENOMIC DNA]</scope>
</reference>
<dbReference type="InterPro" id="IPR016163">
    <property type="entry name" value="Ald_DH_C"/>
</dbReference>
<dbReference type="SUPFAM" id="SSF53720">
    <property type="entry name" value="ALDH-like"/>
    <property type="match status" value="1"/>
</dbReference>
<dbReference type="Gene3D" id="3.40.309.10">
    <property type="entry name" value="Aldehyde Dehydrogenase, Chain A, domain 2"/>
    <property type="match status" value="1"/>
</dbReference>
<gene>
    <name evidence="6" type="ORF">A2973_05820</name>
</gene>
<accession>A0A1F6AX19</accession>
<feature type="non-terminal residue" evidence="6">
    <location>
        <position position="347"/>
    </location>
</feature>
<evidence type="ECO:0000313" key="6">
    <source>
        <dbReference type="EMBL" id="OGG28867.1"/>
    </source>
</evidence>
<sequence length="347" mass="37272">MPEEFFAPISNHATPPVYRFFNGKEWVESASGKTVDIHSPIDDSVVGALQVVTTGEIDAVMTASKAGQAAWEATPLNQRVRVMHLAADWVRHFEEYLTNLLAREIGKTTQEAESEVKRTADLIDYFADEAQSIRGEERDSDNFPGYDKGRIALIERVAYGVVLAIAPFNYPVNLSASKLAPALLMGNSVVFKPPTQGGISGLHLAHIFVKAGVPEGVIACVTGTGSDIGEYLSGHPRVDMITFTGSSDTGEVIAKNAGMKPLVFECGGNNPVLVLPDADMNLTAREIVKGAFSYAGQRCTGIKYVLAMSSTMEQLLPVVVKEFGEKVKMGDPRSPDTKLVGPVVSVA</sequence>
<dbReference type="STRING" id="1798396.A2973_05820"/>
<dbReference type="InterPro" id="IPR029510">
    <property type="entry name" value="Ald_DH_CS_GLU"/>
</dbReference>
<dbReference type="PANTHER" id="PTHR42991">
    <property type="entry name" value="ALDEHYDE DEHYDROGENASE"/>
    <property type="match status" value="1"/>
</dbReference>